<keyword evidence="12" id="KW-1185">Reference proteome</keyword>
<name>A0ABY5HFN9_9GAMM</name>
<evidence type="ECO:0000256" key="6">
    <source>
        <dbReference type="ARBA" id="ARBA00022989"/>
    </source>
</evidence>
<dbReference type="Proteomes" id="UP001058461">
    <property type="component" value="Chromosome"/>
</dbReference>
<keyword evidence="4 9" id="KW-0997">Cell inner membrane</keyword>
<evidence type="ECO:0000256" key="5">
    <source>
        <dbReference type="ARBA" id="ARBA00022692"/>
    </source>
</evidence>
<comment type="function">
    <text evidence="9">Part of the tripartite ATP-independent periplasmic (TRAP) transport system.</text>
</comment>
<sequence>MLRKYLALIENHFEEVICGLCLTLMAGCIMTQVLLRFLFSSAAPWAEELAVYCMIYAVYIGASMAIKERAHIRILLLVNRFPKNIRLVSILLADILWLGFLVLMIIQTSIYMQLLFSTTFISPGLGIDQKWLQLVVPISLVLMVLRMAQVYYRWWHNDNQELPL</sequence>
<evidence type="ECO:0000256" key="7">
    <source>
        <dbReference type="ARBA" id="ARBA00023136"/>
    </source>
</evidence>
<proteinExistence type="inferred from homology"/>
<feature type="transmembrane region" description="Helical" evidence="9">
    <location>
        <begin position="12"/>
        <end position="37"/>
    </location>
</feature>
<keyword evidence="7 9" id="KW-0472">Membrane</keyword>
<dbReference type="InterPro" id="IPR007387">
    <property type="entry name" value="TRAP_DctQ"/>
</dbReference>
<feature type="transmembrane region" description="Helical" evidence="9">
    <location>
        <begin position="49"/>
        <end position="66"/>
    </location>
</feature>
<comment type="subunit">
    <text evidence="9">The complex comprises the extracytoplasmic solute receptor protein and the two transmembrane proteins.</text>
</comment>
<feature type="transmembrane region" description="Helical" evidence="9">
    <location>
        <begin position="131"/>
        <end position="152"/>
    </location>
</feature>
<organism evidence="11 12">
    <name type="scientific">Marinobacterium rhizophilum</name>
    <dbReference type="NCBI Taxonomy" id="420402"/>
    <lineage>
        <taxon>Bacteria</taxon>
        <taxon>Pseudomonadati</taxon>
        <taxon>Pseudomonadota</taxon>
        <taxon>Gammaproteobacteria</taxon>
        <taxon>Oceanospirillales</taxon>
        <taxon>Oceanospirillaceae</taxon>
        <taxon>Marinobacterium</taxon>
    </lineage>
</organism>
<dbReference type="PANTHER" id="PTHR35011:SF2">
    <property type="entry name" value="2,3-DIKETO-L-GULONATE TRAP TRANSPORTER SMALL PERMEASE PROTEIN YIAM"/>
    <property type="match status" value="1"/>
</dbReference>
<evidence type="ECO:0000256" key="8">
    <source>
        <dbReference type="ARBA" id="ARBA00038436"/>
    </source>
</evidence>
<feature type="domain" description="Tripartite ATP-independent periplasmic transporters DctQ component" evidence="10">
    <location>
        <begin position="25"/>
        <end position="155"/>
    </location>
</feature>
<keyword evidence="2 9" id="KW-0813">Transport</keyword>
<evidence type="ECO:0000256" key="3">
    <source>
        <dbReference type="ARBA" id="ARBA00022475"/>
    </source>
</evidence>
<dbReference type="InterPro" id="IPR055348">
    <property type="entry name" value="DctQ"/>
</dbReference>
<keyword evidence="6 9" id="KW-1133">Transmembrane helix</keyword>
<dbReference type="PROSITE" id="PS51257">
    <property type="entry name" value="PROKAR_LIPOPROTEIN"/>
    <property type="match status" value="1"/>
</dbReference>
<evidence type="ECO:0000256" key="1">
    <source>
        <dbReference type="ARBA" id="ARBA00004429"/>
    </source>
</evidence>
<evidence type="ECO:0000256" key="2">
    <source>
        <dbReference type="ARBA" id="ARBA00022448"/>
    </source>
</evidence>
<dbReference type="Pfam" id="PF04290">
    <property type="entry name" value="DctQ"/>
    <property type="match status" value="1"/>
</dbReference>
<evidence type="ECO:0000313" key="11">
    <source>
        <dbReference type="EMBL" id="UTW11172.1"/>
    </source>
</evidence>
<dbReference type="EMBL" id="CP073347">
    <property type="protein sequence ID" value="UTW11172.1"/>
    <property type="molecule type" value="Genomic_DNA"/>
</dbReference>
<feature type="transmembrane region" description="Helical" evidence="9">
    <location>
        <begin position="87"/>
        <end position="111"/>
    </location>
</feature>
<accession>A0ABY5HFN9</accession>
<evidence type="ECO:0000313" key="12">
    <source>
        <dbReference type="Proteomes" id="UP001058461"/>
    </source>
</evidence>
<keyword evidence="5 9" id="KW-0812">Transmembrane</keyword>
<dbReference type="RefSeq" id="WP_255853210.1">
    <property type="nucleotide sequence ID" value="NZ_CP073347.1"/>
</dbReference>
<gene>
    <name evidence="11" type="ORF">KDW95_18155</name>
</gene>
<protein>
    <recommendedName>
        <fullName evidence="9">TRAP transporter small permease protein</fullName>
    </recommendedName>
</protein>
<evidence type="ECO:0000259" key="10">
    <source>
        <dbReference type="Pfam" id="PF04290"/>
    </source>
</evidence>
<keyword evidence="3" id="KW-1003">Cell membrane</keyword>
<comment type="subcellular location">
    <subcellularLocation>
        <location evidence="1 9">Cell inner membrane</location>
        <topology evidence="1 9">Multi-pass membrane protein</topology>
    </subcellularLocation>
</comment>
<reference evidence="11" key="1">
    <citation type="submission" date="2021-04" db="EMBL/GenBank/DDBJ databases">
        <title>Oceanospirillales bacteria with DddD are important DMSP degraders in coastal seawater.</title>
        <authorList>
            <person name="Liu J."/>
        </authorList>
    </citation>
    <scope>NUCLEOTIDE SEQUENCE</scope>
    <source>
        <strain evidence="11">D13-1</strain>
    </source>
</reference>
<dbReference type="PANTHER" id="PTHR35011">
    <property type="entry name" value="2,3-DIKETO-L-GULONATE TRAP TRANSPORTER SMALL PERMEASE PROTEIN YIAM"/>
    <property type="match status" value="1"/>
</dbReference>
<evidence type="ECO:0000256" key="4">
    <source>
        <dbReference type="ARBA" id="ARBA00022519"/>
    </source>
</evidence>
<comment type="similarity">
    <text evidence="8 9">Belongs to the TRAP transporter small permease family.</text>
</comment>
<evidence type="ECO:0000256" key="9">
    <source>
        <dbReference type="RuleBase" id="RU369079"/>
    </source>
</evidence>